<dbReference type="Proteomes" id="UP001054857">
    <property type="component" value="Unassembled WGS sequence"/>
</dbReference>
<gene>
    <name evidence="2" type="ORF">Agub_g1009</name>
</gene>
<sequence>FALSSCSRSLLETSAQEWSERFVRLGLQDRQVGPARTSRRRRECTDTGASASNSSSEGSSSSSGGDTEDGDDDQEASLDAPLASIQGTLAEISISPATPPLSLSASRHGGRTD</sequence>
<organism evidence="2 3">
    <name type="scientific">Astrephomene gubernaculifera</name>
    <dbReference type="NCBI Taxonomy" id="47775"/>
    <lineage>
        <taxon>Eukaryota</taxon>
        <taxon>Viridiplantae</taxon>
        <taxon>Chlorophyta</taxon>
        <taxon>core chlorophytes</taxon>
        <taxon>Chlorophyceae</taxon>
        <taxon>CS clade</taxon>
        <taxon>Chlamydomonadales</taxon>
        <taxon>Astrephomenaceae</taxon>
        <taxon>Astrephomene</taxon>
    </lineage>
</organism>
<feature type="compositionally biased region" description="Acidic residues" evidence="1">
    <location>
        <begin position="66"/>
        <end position="76"/>
    </location>
</feature>
<proteinExistence type="predicted"/>
<feature type="compositionally biased region" description="Low complexity" evidence="1">
    <location>
        <begin position="46"/>
        <end position="65"/>
    </location>
</feature>
<dbReference type="AlphaFoldDB" id="A0AAD3DFR0"/>
<name>A0AAD3DFR0_9CHLO</name>
<comment type="caution">
    <text evidence="2">The sequence shown here is derived from an EMBL/GenBank/DDBJ whole genome shotgun (WGS) entry which is preliminary data.</text>
</comment>
<protein>
    <submittedName>
        <fullName evidence="2">Uncharacterized protein</fullName>
    </submittedName>
</protein>
<evidence type="ECO:0000313" key="3">
    <source>
        <dbReference type="Proteomes" id="UP001054857"/>
    </source>
</evidence>
<feature type="region of interest" description="Disordered" evidence="1">
    <location>
        <begin position="30"/>
        <end position="113"/>
    </location>
</feature>
<accession>A0AAD3DFR0</accession>
<feature type="compositionally biased region" description="Low complexity" evidence="1">
    <location>
        <begin position="92"/>
        <end position="106"/>
    </location>
</feature>
<feature type="non-terminal residue" evidence="2">
    <location>
        <position position="1"/>
    </location>
</feature>
<feature type="non-terminal residue" evidence="2">
    <location>
        <position position="113"/>
    </location>
</feature>
<reference evidence="2 3" key="1">
    <citation type="journal article" date="2021" name="Sci. Rep.">
        <title>Genome sequencing of the multicellular alga Astrephomene provides insights into convergent evolution of germ-soma differentiation.</title>
        <authorList>
            <person name="Yamashita S."/>
            <person name="Yamamoto K."/>
            <person name="Matsuzaki R."/>
            <person name="Suzuki S."/>
            <person name="Yamaguchi H."/>
            <person name="Hirooka S."/>
            <person name="Minakuchi Y."/>
            <person name="Miyagishima S."/>
            <person name="Kawachi M."/>
            <person name="Toyoda A."/>
            <person name="Nozaki H."/>
        </authorList>
    </citation>
    <scope>NUCLEOTIDE SEQUENCE [LARGE SCALE GENOMIC DNA]</scope>
    <source>
        <strain evidence="2 3">NIES-4017</strain>
    </source>
</reference>
<dbReference type="EMBL" id="BMAR01000001">
    <property type="protein sequence ID" value="GFR40434.1"/>
    <property type="molecule type" value="Genomic_DNA"/>
</dbReference>
<evidence type="ECO:0000313" key="2">
    <source>
        <dbReference type="EMBL" id="GFR40434.1"/>
    </source>
</evidence>
<keyword evidence="3" id="KW-1185">Reference proteome</keyword>
<evidence type="ECO:0000256" key="1">
    <source>
        <dbReference type="SAM" id="MobiDB-lite"/>
    </source>
</evidence>